<evidence type="ECO:0000256" key="8">
    <source>
        <dbReference type="SAM" id="Phobius"/>
    </source>
</evidence>
<dbReference type="GO" id="GO:0016477">
    <property type="term" value="P:cell migration"/>
    <property type="evidence" value="ECO:0007669"/>
    <property type="project" value="TreeGrafter"/>
</dbReference>
<keyword evidence="10" id="KW-1185">Reference proteome</keyword>
<evidence type="ECO:0000256" key="2">
    <source>
        <dbReference type="ARBA" id="ARBA00009482"/>
    </source>
</evidence>
<dbReference type="EMBL" id="LZPO01117016">
    <property type="protein sequence ID" value="OBS57728.1"/>
    <property type="molecule type" value="Genomic_DNA"/>
</dbReference>
<keyword evidence="6" id="KW-0009">Actin-binding</keyword>
<organism evidence="9 10">
    <name type="scientific">Neotoma lepida</name>
    <name type="common">Desert woodrat</name>
    <dbReference type="NCBI Taxonomy" id="56216"/>
    <lineage>
        <taxon>Eukaryota</taxon>
        <taxon>Metazoa</taxon>
        <taxon>Chordata</taxon>
        <taxon>Craniata</taxon>
        <taxon>Vertebrata</taxon>
        <taxon>Euteleostomi</taxon>
        <taxon>Mammalia</taxon>
        <taxon>Eutheria</taxon>
        <taxon>Euarchontoglires</taxon>
        <taxon>Glires</taxon>
        <taxon>Rodentia</taxon>
        <taxon>Myomorpha</taxon>
        <taxon>Muroidea</taxon>
        <taxon>Cricetidae</taxon>
        <taxon>Neotominae</taxon>
        <taxon>Neotoma</taxon>
    </lineage>
</organism>
<evidence type="ECO:0000256" key="4">
    <source>
        <dbReference type="ARBA" id="ARBA00022553"/>
    </source>
</evidence>
<feature type="transmembrane region" description="Helical" evidence="8">
    <location>
        <begin position="40"/>
        <end position="60"/>
    </location>
</feature>
<dbReference type="Gene3D" id="2.130.10.10">
    <property type="entry name" value="YVTN repeat-like/Quinoprotein amine dehydrogenase"/>
    <property type="match status" value="1"/>
</dbReference>
<name>A0A1A6FUU7_NEOLE</name>
<dbReference type="GO" id="GO:0007015">
    <property type="term" value="P:actin filament organization"/>
    <property type="evidence" value="ECO:0007669"/>
    <property type="project" value="TreeGrafter"/>
</dbReference>
<feature type="non-terminal residue" evidence="9">
    <location>
        <position position="121"/>
    </location>
</feature>
<evidence type="ECO:0000256" key="6">
    <source>
        <dbReference type="ARBA" id="ARBA00023203"/>
    </source>
</evidence>
<comment type="caution">
    <text evidence="9">The sequence shown here is derived from an EMBL/GenBank/DDBJ whole genome shotgun (WGS) entry which is preliminary data.</text>
</comment>
<comment type="subcellular location">
    <subcellularLocation>
        <location evidence="1">Cytoplasm</location>
        <location evidence="1">Cytoskeleton</location>
    </subcellularLocation>
</comment>
<keyword evidence="8" id="KW-1133">Transmembrane helix</keyword>
<comment type="similarity">
    <text evidence="2">Belongs to the WD repeat coronin family.</text>
</comment>
<sequence>MGHTEKAYLAVYGHMGPVWMLAVVFEGYTMHMSITAWHPIAWNVLFSAGCNNVVLGCLFCSACKDKSTCIIHPQWGTLVVKQERDHKGAIFLVGGKVFTTSFSHMSEWQLALWGTENFEEH</sequence>
<keyword evidence="7" id="KW-0206">Cytoskeleton</keyword>
<evidence type="ECO:0000256" key="5">
    <source>
        <dbReference type="ARBA" id="ARBA00023054"/>
    </source>
</evidence>
<evidence type="ECO:0000256" key="3">
    <source>
        <dbReference type="ARBA" id="ARBA00022490"/>
    </source>
</evidence>
<evidence type="ECO:0000256" key="7">
    <source>
        <dbReference type="ARBA" id="ARBA00023212"/>
    </source>
</evidence>
<evidence type="ECO:0000256" key="1">
    <source>
        <dbReference type="ARBA" id="ARBA00004245"/>
    </source>
</evidence>
<keyword evidence="5" id="KW-0175">Coiled coil</keyword>
<dbReference type="STRING" id="56216.A0A1A6FUU7"/>
<evidence type="ECO:0000313" key="9">
    <source>
        <dbReference type="EMBL" id="OBS57728.1"/>
    </source>
</evidence>
<keyword evidence="8" id="KW-0812">Transmembrane</keyword>
<dbReference type="GO" id="GO:0005856">
    <property type="term" value="C:cytoskeleton"/>
    <property type="evidence" value="ECO:0007669"/>
    <property type="project" value="UniProtKB-SubCell"/>
</dbReference>
<dbReference type="AlphaFoldDB" id="A0A1A6FUU7"/>
<keyword evidence="4" id="KW-0597">Phosphoprotein</keyword>
<accession>A0A1A6FUU7</accession>
<reference evidence="9 10" key="1">
    <citation type="submission" date="2016-06" db="EMBL/GenBank/DDBJ databases">
        <title>The Draft Genome Sequence and Annotation of the Desert Woodrat Neotoma lepida.</title>
        <authorList>
            <person name="Campbell M."/>
            <person name="Oakeson K.F."/>
            <person name="Yandell M."/>
            <person name="Halpert J.R."/>
            <person name="Dearing D."/>
        </authorList>
    </citation>
    <scope>NUCLEOTIDE SEQUENCE [LARGE SCALE GENOMIC DNA]</scope>
    <source>
        <strain evidence="9">417</strain>
        <tissue evidence="9">Liver</tissue>
    </source>
</reference>
<protein>
    <submittedName>
        <fullName evidence="9">Uncharacterized protein</fullName>
    </submittedName>
</protein>
<proteinExistence type="inferred from homology"/>
<dbReference type="InterPro" id="IPR015943">
    <property type="entry name" value="WD40/YVTN_repeat-like_dom_sf"/>
</dbReference>
<dbReference type="GO" id="GO:0051015">
    <property type="term" value="F:actin filament binding"/>
    <property type="evidence" value="ECO:0007669"/>
    <property type="project" value="TreeGrafter"/>
</dbReference>
<keyword evidence="8" id="KW-0472">Membrane</keyword>
<evidence type="ECO:0000313" key="10">
    <source>
        <dbReference type="Proteomes" id="UP000092124"/>
    </source>
</evidence>
<gene>
    <name evidence="9" type="ORF">A6R68_11148</name>
</gene>
<dbReference type="InterPro" id="IPR015505">
    <property type="entry name" value="Coronin"/>
</dbReference>
<dbReference type="PANTHER" id="PTHR10856">
    <property type="entry name" value="CORONIN"/>
    <property type="match status" value="1"/>
</dbReference>
<dbReference type="PANTHER" id="PTHR10856:SF24">
    <property type="entry name" value="CORONIN-1B"/>
    <property type="match status" value="1"/>
</dbReference>
<keyword evidence="3" id="KW-0963">Cytoplasm</keyword>
<feature type="transmembrane region" description="Helical" evidence="8">
    <location>
        <begin position="7"/>
        <end position="28"/>
    </location>
</feature>
<dbReference type="Proteomes" id="UP000092124">
    <property type="component" value="Unassembled WGS sequence"/>
</dbReference>